<evidence type="ECO:0000313" key="15">
    <source>
        <dbReference type="Proteomes" id="UP001497623"/>
    </source>
</evidence>
<dbReference type="GO" id="GO:0005789">
    <property type="term" value="C:endoplasmic reticulum membrane"/>
    <property type="evidence" value="ECO:0007669"/>
    <property type="project" value="UniProtKB-SubCell"/>
</dbReference>
<keyword evidence="5" id="KW-0256">Endoplasmic reticulum</keyword>
<dbReference type="GO" id="GO:0016126">
    <property type="term" value="P:sterol biosynthetic process"/>
    <property type="evidence" value="ECO:0007669"/>
    <property type="project" value="UniProtKB-KW"/>
</dbReference>
<feature type="transmembrane region" description="Helical" evidence="13">
    <location>
        <begin position="109"/>
        <end position="132"/>
    </location>
</feature>
<evidence type="ECO:0000256" key="13">
    <source>
        <dbReference type="SAM" id="Phobius"/>
    </source>
</evidence>
<keyword evidence="10 13" id="KW-0472">Membrane</keyword>
<keyword evidence="4 13" id="KW-0812">Transmembrane</keyword>
<evidence type="ECO:0000256" key="9">
    <source>
        <dbReference type="ARBA" id="ARBA00023098"/>
    </source>
</evidence>
<keyword evidence="7 13" id="KW-1133">Transmembrane helix</keyword>
<dbReference type="PANTHER" id="PTHR15451:SF19">
    <property type="entry name" value="ERGOSTEROL BIOSYNTHETIC PROTEIN 28 HOMOLOG"/>
    <property type="match status" value="1"/>
</dbReference>
<keyword evidence="11" id="KW-1207">Sterol metabolism</keyword>
<organism evidence="14 15">
    <name type="scientific">Meganyctiphanes norvegica</name>
    <name type="common">Northern krill</name>
    <name type="synonym">Thysanopoda norvegica</name>
    <dbReference type="NCBI Taxonomy" id="48144"/>
    <lineage>
        <taxon>Eukaryota</taxon>
        <taxon>Metazoa</taxon>
        <taxon>Ecdysozoa</taxon>
        <taxon>Arthropoda</taxon>
        <taxon>Crustacea</taxon>
        <taxon>Multicrustacea</taxon>
        <taxon>Malacostraca</taxon>
        <taxon>Eumalacostraca</taxon>
        <taxon>Eucarida</taxon>
        <taxon>Euphausiacea</taxon>
        <taxon>Euphausiidae</taxon>
        <taxon>Meganyctiphanes</taxon>
    </lineage>
</organism>
<protein>
    <submittedName>
        <fullName evidence="14">Uncharacterized protein</fullName>
    </submittedName>
</protein>
<evidence type="ECO:0000313" key="14">
    <source>
        <dbReference type="EMBL" id="CAL4083480.1"/>
    </source>
</evidence>
<dbReference type="Pfam" id="PF03694">
    <property type="entry name" value="Erg28"/>
    <property type="match status" value="1"/>
</dbReference>
<evidence type="ECO:0000256" key="11">
    <source>
        <dbReference type="ARBA" id="ARBA00023166"/>
    </source>
</evidence>
<evidence type="ECO:0000256" key="3">
    <source>
        <dbReference type="ARBA" id="ARBA00022516"/>
    </source>
</evidence>
<keyword evidence="15" id="KW-1185">Reference proteome</keyword>
<evidence type="ECO:0000256" key="4">
    <source>
        <dbReference type="ARBA" id="ARBA00022692"/>
    </source>
</evidence>
<evidence type="ECO:0000256" key="2">
    <source>
        <dbReference type="ARBA" id="ARBA00005377"/>
    </source>
</evidence>
<keyword evidence="12" id="KW-0753">Steroid metabolism</keyword>
<evidence type="ECO:0000256" key="7">
    <source>
        <dbReference type="ARBA" id="ARBA00022989"/>
    </source>
</evidence>
<proteinExistence type="inferred from homology"/>
<gene>
    <name evidence="14" type="ORF">MNOR_LOCUS12161</name>
</gene>
<evidence type="ECO:0000256" key="1">
    <source>
        <dbReference type="ARBA" id="ARBA00004477"/>
    </source>
</evidence>
<dbReference type="InterPro" id="IPR005352">
    <property type="entry name" value="Erg28"/>
</dbReference>
<evidence type="ECO:0000256" key="10">
    <source>
        <dbReference type="ARBA" id="ARBA00023136"/>
    </source>
</evidence>
<name>A0AAV2QIG3_MEGNR</name>
<dbReference type="AlphaFoldDB" id="A0AAV2QIG3"/>
<feature type="transmembrane region" description="Helical" evidence="13">
    <location>
        <begin position="12"/>
        <end position="32"/>
    </location>
</feature>
<keyword evidence="8" id="KW-0756">Sterol biosynthesis</keyword>
<feature type="transmembrane region" description="Helical" evidence="13">
    <location>
        <begin position="80"/>
        <end position="97"/>
    </location>
</feature>
<dbReference type="PANTHER" id="PTHR15451">
    <property type="entry name" value="ERGOSTEROL BIOSYNTHETIC PROTEIN 28-RELATED"/>
    <property type="match status" value="1"/>
</dbReference>
<comment type="similarity">
    <text evidence="2">Belongs to the ERG28 family.</text>
</comment>
<feature type="non-terminal residue" evidence="14">
    <location>
        <position position="162"/>
    </location>
</feature>
<evidence type="ECO:0000256" key="6">
    <source>
        <dbReference type="ARBA" id="ARBA00022955"/>
    </source>
</evidence>
<keyword evidence="9" id="KW-0443">Lipid metabolism</keyword>
<dbReference type="EMBL" id="CAXKWB010006587">
    <property type="protein sequence ID" value="CAL4083480.1"/>
    <property type="molecule type" value="Genomic_DNA"/>
</dbReference>
<accession>A0AAV2QIG3</accession>
<dbReference type="GO" id="GO:0030674">
    <property type="term" value="F:protein-macromolecule adaptor activity"/>
    <property type="evidence" value="ECO:0007669"/>
    <property type="project" value="TreeGrafter"/>
</dbReference>
<evidence type="ECO:0000256" key="5">
    <source>
        <dbReference type="ARBA" id="ARBA00022824"/>
    </source>
</evidence>
<dbReference type="Proteomes" id="UP001497623">
    <property type="component" value="Unassembled WGS sequence"/>
</dbReference>
<reference evidence="14 15" key="1">
    <citation type="submission" date="2024-05" db="EMBL/GenBank/DDBJ databases">
        <authorList>
            <person name="Wallberg A."/>
        </authorList>
    </citation>
    <scope>NUCLEOTIDE SEQUENCE [LARGE SCALE GENOMIC DNA]</scope>
</reference>
<keyword evidence="6" id="KW-0752">Steroid biosynthesis</keyword>
<comment type="subcellular location">
    <subcellularLocation>
        <location evidence="1">Endoplasmic reticulum membrane</location>
        <topology evidence="1">Multi-pass membrane protein</topology>
    </subcellularLocation>
</comment>
<keyword evidence="3" id="KW-0444">Lipid biosynthesis</keyword>
<sequence>MLYQVIYGLRGWIAFVAFIDMGMAVQCFMDAEQFLGSHLYTENGVVEHVNPAMSRLLGTYRILSALIMTHCALCIHHKPVLSMALCSCVLTIITNASETLWYHSAPICFYTLFPMVIAGVTIIGLCIAPTYLKPPEVEHEEEISQIKMRMPRHKCWNKKRLF</sequence>
<evidence type="ECO:0000256" key="12">
    <source>
        <dbReference type="ARBA" id="ARBA00023221"/>
    </source>
</evidence>
<comment type="caution">
    <text evidence="14">The sequence shown here is derived from an EMBL/GenBank/DDBJ whole genome shotgun (WGS) entry which is preliminary data.</text>
</comment>
<evidence type="ECO:0000256" key="8">
    <source>
        <dbReference type="ARBA" id="ARBA00023011"/>
    </source>
</evidence>